<protein>
    <submittedName>
        <fullName evidence="1">DUF960 family protein</fullName>
    </submittedName>
</protein>
<dbReference type="Pfam" id="PF06124">
    <property type="entry name" value="DUF960"/>
    <property type="match status" value="1"/>
</dbReference>
<dbReference type="Proteomes" id="UP001623660">
    <property type="component" value="Unassembled WGS sequence"/>
</dbReference>
<keyword evidence="2" id="KW-1185">Reference proteome</keyword>
<proteinExistence type="predicted"/>
<evidence type="ECO:0000313" key="2">
    <source>
        <dbReference type="Proteomes" id="UP001623660"/>
    </source>
</evidence>
<dbReference type="InterPro" id="IPR009303">
    <property type="entry name" value="DUF960"/>
</dbReference>
<reference evidence="1 2" key="1">
    <citation type="submission" date="2024-11" db="EMBL/GenBank/DDBJ databases">
        <authorList>
            <person name="Heng Y.C."/>
            <person name="Lim A.C.H."/>
            <person name="Lee J.K.Y."/>
            <person name="Kittelmann S."/>
        </authorList>
    </citation>
    <scope>NUCLEOTIDE SEQUENCE [LARGE SCALE GENOMIC DNA]</scope>
    <source>
        <strain evidence="1 2">WILCCON 0269</strain>
    </source>
</reference>
<dbReference type="RefSeq" id="WP_406790453.1">
    <property type="nucleotide sequence ID" value="NZ_JBJHZX010000002.1"/>
</dbReference>
<comment type="caution">
    <text evidence="1">The sequence shown here is derived from an EMBL/GenBank/DDBJ whole genome shotgun (WGS) entry which is preliminary data.</text>
</comment>
<organism evidence="1 2">
    <name type="scientific">Candidatus Clostridium eludens</name>
    <dbReference type="NCBI Taxonomy" id="3381663"/>
    <lineage>
        <taxon>Bacteria</taxon>
        <taxon>Bacillati</taxon>
        <taxon>Bacillota</taxon>
        <taxon>Clostridia</taxon>
        <taxon>Eubacteriales</taxon>
        <taxon>Clostridiaceae</taxon>
        <taxon>Clostridium</taxon>
    </lineage>
</organism>
<dbReference type="EMBL" id="JBJHZX010000002">
    <property type="protein sequence ID" value="MFL0194334.1"/>
    <property type="molecule type" value="Genomic_DNA"/>
</dbReference>
<name>A0ABW8SGN6_9CLOT</name>
<gene>
    <name evidence="1" type="ORF">ACJDU8_01905</name>
</gene>
<sequence length="101" mass="12335">MFQNDRYITRGIEQNINKQNPVTFLLLWDLIDEMEVDKKDYLQIFILRTKFGRKNLQEIEHTQEKPPYKKIHRYFTENTINAKIYIIDDGHHSIMMLAEEY</sequence>
<accession>A0ABW8SGN6</accession>
<dbReference type="Gene3D" id="3.10.450.150">
    <property type="entry name" value="enterococcus faecalis protein"/>
    <property type="match status" value="1"/>
</dbReference>
<evidence type="ECO:0000313" key="1">
    <source>
        <dbReference type="EMBL" id="MFL0194334.1"/>
    </source>
</evidence>